<keyword evidence="2" id="KW-1185">Reference proteome</keyword>
<dbReference type="EMBL" id="LHQQ01000115">
    <property type="protein sequence ID" value="KOS42068.1"/>
    <property type="molecule type" value="Genomic_DNA"/>
</dbReference>
<evidence type="ECO:0000313" key="1">
    <source>
        <dbReference type="EMBL" id="KOS42068.1"/>
    </source>
</evidence>
<reference evidence="1 2" key="1">
    <citation type="submission" date="2015-08" db="EMBL/GenBank/DDBJ databases">
        <title>Genome sequencing of Penicillium nordicum.</title>
        <authorList>
            <person name="Nguyen H.D."/>
            <person name="Seifert K.A."/>
        </authorList>
    </citation>
    <scope>NUCLEOTIDE SEQUENCE [LARGE SCALE GENOMIC DNA]</scope>
    <source>
        <strain evidence="1 2">DAOMC 185683</strain>
    </source>
</reference>
<evidence type="ECO:0000313" key="2">
    <source>
        <dbReference type="Proteomes" id="UP000037696"/>
    </source>
</evidence>
<dbReference type="AlphaFoldDB" id="A0A0M8NZI4"/>
<accession>A0A0M8NZI4</accession>
<name>A0A0M8NZI4_9EURO</name>
<proteinExistence type="predicted"/>
<protein>
    <submittedName>
        <fullName evidence="1">Uncharacterized protein</fullName>
    </submittedName>
</protein>
<organism evidence="1 2">
    <name type="scientific">Penicillium nordicum</name>
    <dbReference type="NCBI Taxonomy" id="229535"/>
    <lineage>
        <taxon>Eukaryota</taxon>
        <taxon>Fungi</taxon>
        <taxon>Dikarya</taxon>
        <taxon>Ascomycota</taxon>
        <taxon>Pezizomycotina</taxon>
        <taxon>Eurotiomycetes</taxon>
        <taxon>Eurotiomycetidae</taxon>
        <taxon>Eurotiales</taxon>
        <taxon>Aspergillaceae</taxon>
        <taxon>Penicillium</taxon>
    </lineage>
</organism>
<dbReference type="Proteomes" id="UP000037696">
    <property type="component" value="Unassembled WGS sequence"/>
</dbReference>
<sequence length="91" mass="10117">MRIDKPPEEQTRNGPISIDNKSARISFLNKRTLLSTRLIGHSTYDNESVRKVLRNVDGIAIVVVSYTILSGAFVDSLSAKANPSYHLTRTT</sequence>
<comment type="caution">
    <text evidence="1">The sequence shown here is derived from an EMBL/GenBank/DDBJ whole genome shotgun (WGS) entry which is preliminary data.</text>
</comment>
<gene>
    <name evidence="1" type="ORF">ACN38_g7046</name>
</gene>